<feature type="compositionally biased region" description="Basic and acidic residues" evidence="6">
    <location>
        <begin position="935"/>
        <end position="954"/>
    </location>
</feature>
<dbReference type="InterPro" id="IPR042241">
    <property type="entry name" value="GCP_C_sf"/>
</dbReference>
<dbReference type="GO" id="GO:0051225">
    <property type="term" value="P:spindle assembly"/>
    <property type="evidence" value="ECO:0007669"/>
    <property type="project" value="TreeGrafter"/>
</dbReference>
<keyword evidence="2 5" id="KW-0963">Cytoplasm</keyword>
<protein>
    <recommendedName>
        <fullName evidence="5">Gamma-tubulin complex component</fullName>
    </recommendedName>
</protein>
<feature type="region of interest" description="Disordered" evidence="6">
    <location>
        <begin position="171"/>
        <end position="192"/>
    </location>
</feature>
<organism evidence="9 10">
    <name type="scientific">Trichobilharzia regenti</name>
    <name type="common">Nasal bird schistosome</name>
    <dbReference type="NCBI Taxonomy" id="157069"/>
    <lineage>
        <taxon>Eukaryota</taxon>
        <taxon>Metazoa</taxon>
        <taxon>Spiralia</taxon>
        <taxon>Lophotrochozoa</taxon>
        <taxon>Platyhelminthes</taxon>
        <taxon>Trematoda</taxon>
        <taxon>Digenea</taxon>
        <taxon>Strigeidida</taxon>
        <taxon>Schistosomatoidea</taxon>
        <taxon>Schistosomatidae</taxon>
        <taxon>Trichobilharzia</taxon>
    </lineage>
</organism>
<dbReference type="GO" id="GO:0043015">
    <property type="term" value="F:gamma-tubulin binding"/>
    <property type="evidence" value="ECO:0007669"/>
    <property type="project" value="InterPro"/>
</dbReference>
<sequence length="967" mass="110951">MSTPENRRTTIAHHVSILSKRFEADTSNVTDIMKFVDKLEQSVDNSPETETKSNDAFTNLFQESPFSGEFIQDYENLAHKNCKELPQMVELLSLLRSDFETSQVLANFVIPGKDIRRITPADIPISPLLKQLHDNLLIPLYEGQLNLSNADENHVLASVFSSLSTSTPICRPSTKKSKDISETKPPHNSTVEPKWWHSNATLSGDFLPISVLTPSQPLPIESLSITIQEYVIVSDLIQCLQGNQGIYIKPLPLQNRDSIRAFTVDDKITPTLLDTVSKILQVCSDYSTITRFVYDNSALERGLVNHSLAGAMRFFLLHDHTILVCTLEYFHKRNELGIVKLYFYLHETAIIFNHITRLIMDINSTKCSGGAVLSILWDCMQSVRNVKQVYKVMRRLVYCASVPFFGILKKWLYRGIISDPYKEFFITAENVTDLSDHSKSPPRNLYSSPLQFDRLTRSYVDWAYFWESHYSIVFSNLPRFLEDSASKILDTGKYLNVVQLCGDHYELPVCEAIAYNEEHSIFLDKINKAYSYASRLLLDLMLKQKDLKQHLKSVKRFFLMDQGDFVVHFMDAAEGELRKSSEAISESRLGSLLELAVRISSATADPFKDNLKVVVFRYDLITQIFMVLRAGSKEEQGIYVEDKNLSGFESFSLDYKVDWPVDLVLNRQVMDRYQMLFRHLLYCKHVERSLCNSWILGKLARKSDNLMTTSFTVAFILAQRMLTFIQHFQYYMTAEIIEPAWHTFFMRLDKVSNLDKLLESHLHFLEVCLDDCLMANPRLLSLVGKLSVSCVTFSNFIQHLAFSITGINLSSDNDRHDANFIPRSTDLGRTFLHDPTPSTVFGRATNECRNALYGSLNGSMESLAKVTREEFGRMSLSDDLAQTIANFDMNFNRHLVELLKEIAIYTHSQSKLSGLISRLDFNEYYTNYRLQQERKESNGFSRDQHDSSFAEHKPMSQLNTSDDDDYI</sequence>
<feature type="domain" description="Gamma tubulin complex component C-terminal" evidence="7">
    <location>
        <begin position="547"/>
        <end position="925"/>
    </location>
</feature>
<evidence type="ECO:0000313" key="10">
    <source>
        <dbReference type="WBParaSite" id="TREG1_16780.1"/>
    </source>
</evidence>
<dbReference type="GO" id="GO:0000922">
    <property type="term" value="C:spindle pole"/>
    <property type="evidence" value="ECO:0007669"/>
    <property type="project" value="InterPro"/>
</dbReference>
<dbReference type="Pfam" id="PF17681">
    <property type="entry name" value="GCP_N_terminal"/>
    <property type="match status" value="1"/>
</dbReference>
<evidence type="ECO:0000256" key="4">
    <source>
        <dbReference type="ARBA" id="ARBA00023212"/>
    </source>
</evidence>
<evidence type="ECO:0000256" key="1">
    <source>
        <dbReference type="ARBA" id="ARBA00010337"/>
    </source>
</evidence>
<keyword evidence="4 5" id="KW-0206">Cytoskeleton</keyword>
<dbReference type="InterPro" id="IPR007259">
    <property type="entry name" value="GCP"/>
</dbReference>
<comment type="subcellular location">
    <subcellularLocation>
        <location evidence="5">Cytoplasm</location>
        <location evidence="5">Cytoskeleton</location>
        <location evidence="5">Microtubule organizing center</location>
    </subcellularLocation>
</comment>
<dbReference type="AlphaFoldDB" id="A0AA85J6S0"/>
<name>A0AA85J6S0_TRIRE</name>
<reference evidence="10" key="2">
    <citation type="submission" date="2023-11" db="UniProtKB">
        <authorList>
            <consortium name="WormBaseParasite"/>
        </authorList>
    </citation>
    <scope>IDENTIFICATION</scope>
</reference>
<reference evidence="9" key="1">
    <citation type="submission" date="2022-06" db="EMBL/GenBank/DDBJ databases">
        <authorList>
            <person name="Berger JAMES D."/>
            <person name="Berger JAMES D."/>
        </authorList>
    </citation>
    <scope>NUCLEOTIDE SEQUENCE [LARGE SCALE GENOMIC DNA]</scope>
</reference>
<dbReference type="Gene3D" id="1.20.120.1900">
    <property type="entry name" value="Gamma-tubulin complex, C-terminal domain"/>
    <property type="match status" value="1"/>
</dbReference>
<dbReference type="InterPro" id="IPR040457">
    <property type="entry name" value="GCP_C"/>
</dbReference>
<feature type="domain" description="Gamma tubulin complex component protein N-terminal" evidence="8">
    <location>
        <begin position="233"/>
        <end position="543"/>
    </location>
</feature>
<dbReference type="GO" id="GO:0000930">
    <property type="term" value="C:gamma-tubulin complex"/>
    <property type="evidence" value="ECO:0007669"/>
    <property type="project" value="TreeGrafter"/>
</dbReference>
<feature type="compositionally biased region" description="Basic and acidic residues" evidence="6">
    <location>
        <begin position="176"/>
        <end position="185"/>
    </location>
</feature>
<comment type="similarity">
    <text evidence="1 5">Belongs to the TUBGCP family.</text>
</comment>
<keyword evidence="3 5" id="KW-0493">Microtubule</keyword>
<dbReference type="Proteomes" id="UP000050795">
    <property type="component" value="Unassembled WGS sequence"/>
</dbReference>
<dbReference type="GO" id="GO:0031122">
    <property type="term" value="P:cytoplasmic microtubule organization"/>
    <property type="evidence" value="ECO:0007669"/>
    <property type="project" value="TreeGrafter"/>
</dbReference>
<dbReference type="Pfam" id="PF04130">
    <property type="entry name" value="GCP_C_terminal"/>
    <property type="match status" value="1"/>
</dbReference>
<dbReference type="GO" id="GO:0000278">
    <property type="term" value="P:mitotic cell cycle"/>
    <property type="evidence" value="ECO:0007669"/>
    <property type="project" value="TreeGrafter"/>
</dbReference>
<evidence type="ECO:0000313" key="9">
    <source>
        <dbReference type="Proteomes" id="UP000050795"/>
    </source>
</evidence>
<dbReference type="GO" id="GO:0005874">
    <property type="term" value="C:microtubule"/>
    <property type="evidence" value="ECO:0007669"/>
    <property type="project" value="UniProtKB-KW"/>
</dbReference>
<evidence type="ECO:0000259" key="7">
    <source>
        <dbReference type="Pfam" id="PF04130"/>
    </source>
</evidence>
<feature type="region of interest" description="Disordered" evidence="6">
    <location>
        <begin position="935"/>
        <end position="967"/>
    </location>
</feature>
<evidence type="ECO:0000256" key="3">
    <source>
        <dbReference type="ARBA" id="ARBA00022701"/>
    </source>
</evidence>
<accession>A0AA85J6S0</accession>
<evidence type="ECO:0000259" key="8">
    <source>
        <dbReference type="Pfam" id="PF17681"/>
    </source>
</evidence>
<dbReference type="GO" id="GO:0007020">
    <property type="term" value="P:microtubule nucleation"/>
    <property type="evidence" value="ECO:0007669"/>
    <property type="project" value="InterPro"/>
</dbReference>
<dbReference type="WBParaSite" id="TREG1_16780.1">
    <property type="protein sequence ID" value="TREG1_16780.1"/>
    <property type="gene ID" value="TREG1_16780"/>
</dbReference>
<dbReference type="GO" id="GO:0051321">
    <property type="term" value="P:meiotic cell cycle"/>
    <property type="evidence" value="ECO:0007669"/>
    <property type="project" value="TreeGrafter"/>
</dbReference>
<evidence type="ECO:0000256" key="2">
    <source>
        <dbReference type="ARBA" id="ARBA00022490"/>
    </source>
</evidence>
<dbReference type="PANTHER" id="PTHR19302:SF13">
    <property type="entry name" value="GAMMA-TUBULIN COMPLEX COMPONENT 2"/>
    <property type="match status" value="1"/>
</dbReference>
<proteinExistence type="inferred from homology"/>
<dbReference type="GO" id="GO:0051011">
    <property type="term" value="F:microtubule minus-end binding"/>
    <property type="evidence" value="ECO:0007669"/>
    <property type="project" value="TreeGrafter"/>
</dbReference>
<dbReference type="PANTHER" id="PTHR19302">
    <property type="entry name" value="GAMMA TUBULIN COMPLEX PROTEIN"/>
    <property type="match status" value="1"/>
</dbReference>
<evidence type="ECO:0000256" key="6">
    <source>
        <dbReference type="SAM" id="MobiDB-lite"/>
    </source>
</evidence>
<dbReference type="InterPro" id="IPR041470">
    <property type="entry name" value="GCP_N"/>
</dbReference>
<keyword evidence="9" id="KW-1185">Reference proteome</keyword>
<evidence type="ECO:0000256" key="5">
    <source>
        <dbReference type="RuleBase" id="RU363050"/>
    </source>
</evidence>